<dbReference type="RefSeq" id="WP_170182437.1">
    <property type="nucleotide sequence ID" value="NZ_VFQE01000001.1"/>
</dbReference>
<reference evidence="1 2" key="1">
    <citation type="submission" date="2019-06" db="EMBL/GenBank/DDBJ databases">
        <title>Sequencing the genomes of 1000 actinobacteria strains.</title>
        <authorList>
            <person name="Klenk H.-P."/>
        </authorList>
    </citation>
    <scope>NUCLEOTIDE SEQUENCE [LARGE SCALE GENOMIC DNA]</scope>
    <source>
        <strain evidence="1 2">DSM 46837</strain>
    </source>
</reference>
<protein>
    <submittedName>
        <fullName evidence="1">Uncharacterized protein</fullName>
    </submittedName>
</protein>
<dbReference type="Proteomes" id="UP000319865">
    <property type="component" value="Unassembled WGS sequence"/>
</dbReference>
<dbReference type="EMBL" id="VFQE01000001">
    <property type="protein sequence ID" value="TQN43073.1"/>
    <property type="molecule type" value="Genomic_DNA"/>
</dbReference>
<sequence length="57" mass="6525">MIHDSALDVTDAREPTPAQADVIELLELNPAHRPRVRLTLKQWRQVDRVAARLTGQR</sequence>
<evidence type="ECO:0000313" key="1">
    <source>
        <dbReference type="EMBL" id="TQN43073.1"/>
    </source>
</evidence>
<keyword evidence="2" id="KW-1185">Reference proteome</keyword>
<name>A0A543PG71_9ACTN</name>
<organism evidence="1 2">
    <name type="scientific">Blastococcus colisei</name>
    <dbReference type="NCBI Taxonomy" id="1564162"/>
    <lineage>
        <taxon>Bacteria</taxon>
        <taxon>Bacillati</taxon>
        <taxon>Actinomycetota</taxon>
        <taxon>Actinomycetes</taxon>
        <taxon>Geodermatophilales</taxon>
        <taxon>Geodermatophilaceae</taxon>
        <taxon>Blastococcus</taxon>
    </lineage>
</organism>
<proteinExistence type="predicted"/>
<accession>A0A543PG71</accession>
<gene>
    <name evidence="1" type="ORF">FHU33_2496</name>
</gene>
<evidence type="ECO:0000313" key="2">
    <source>
        <dbReference type="Proteomes" id="UP000319865"/>
    </source>
</evidence>
<dbReference type="AlphaFoldDB" id="A0A543PG71"/>
<comment type="caution">
    <text evidence="1">The sequence shown here is derived from an EMBL/GenBank/DDBJ whole genome shotgun (WGS) entry which is preliminary data.</text>
</comment>